<organism evidence="1">
    <name type="scientific">Candidatus Kentrum sp. DK</name>
    <dbReference type="NCBI Taxonomy" id="2126562"/>
    <lineage>
        <taxon>Bacteria</taxon>
        <taxon>Pseudomonadati</taxon>
        <taxon>Pseudomonadota</taxon>
        <taxon>Gammaproteobacteria</taxon>
        <taxon>Candidatus Kentrum</taxon>
    </lineage>
</organism>
<protein>
    <recommendedName>
        <fullName evidence="2">Type II toxin-antitoxin system RelE/ParE family toxin</fullName>
    </recommendedName>
</protein>
<dbReference type="AlphaFoldDB" id="A0A450SCQ9"/>
<evidence type="ECO:0008006" key="2">
    <source>
        <dbReference type="Google" id="ProtNLM"/>
    </source>
</evidence>
<gene>
    <name evidence="1" type="ORF">BECKDK2373B_GA0170837_102723</name>
</gene>
<dbReference type="InterPro" id="IPR035093">
    <property type="entry name" value="RelE/ParE_toxin_dom_sf"/>
</dbReference>
<dbReference type="EMBL" id="CAADEX010000027">
    <property type="protein sequence ID" value="VFJ50225.1"/>
    <property type="molecule type" value="Genomic_DNA"/>
</dbReference>
<reference evidence="1" key="1">
    <citation type="submission" date="2019-02" db="EMBL/GenBank/DDBJ databases">
        <authorList>
            <person name="Gruber-Vodicka R. H."/>
            <person name="Seah K. B. B."/>
        </authorList>
    </citation>
    <scope>NUCLEOTIDE SEQUENCE</scope>
    <source>
        <strain evidence="1">BECK_DK47</strain>
    </source>
</reference>
<dbReference type="Gene3D" id="3.30.2310.20">
    <property type="entry name" value="RelE-like"/>
    <property type="match status" value="1"/>
</dbReference>
<sequence>MKIQVLEEAIADLAEGFRFYERQAEGLGDYFLDSLWSDIHSLCLYGGIHAICHGYHRLLSKRFPFAVYYRIDDGVVRVRAILDCRRDPDRISERLK</sequence>
<evidence type="ECO:0000313" key="1">
    <source>
        <dbReference type="EMBL" id="VFJ50225.1"/>
    </source>
</evidence>
<accession>A0A450SCQ9</accession>
<name>A0A450SCQ9_9GAMM</name>
<proteinExistence type="predicted"/>